<organism evidence="2 3">
    <name type="scientific">Lupinus albus</name>
    <name type="common">White lupine</name>
    <name type="synonym">Lupinus termis</name>
    <dbReference type="NCBI Taxonomy" id="3870"/>
    <lineage>
        <taxon>Eukaryota</taxon>
        <taxon>Viridiplantae</taxon>
        <taxon>Streptophyta</taxon>
        <taxon>Embryophyta</taxon>
        <taxon>Tracheophyta</taxon>
        <taxon>Spermatophyta</taxon>
        <taxon>Magnoliopsida</taxon>
        <taxon>eudicotyledons</taxon>
        <taxon>Gunneridae</taxon>
        <taxon>Pentapetalae</taxon>
        <taxon>rosids</taxon>
        <taxon>fabids</taxon>
        <taxon>Fabales</taxon>
        <taxon>Fabaceae</taxon>
        <taxon>Papilionoideae</taxon>
        <taxon>50 kb inversion clade</taxon>
        <taxon>genistoids sensu lato</taxon>
        <taxon>core genistoids</taxon>
        <taxon>Genisteae</taxon>
        <taxon>Lupinus</taxon>
    </lineage>
</organism>
<feature type="transmembrane region" description="Helical" evidence="1">
    <location>
        <begin position="35"/>
        <end position="57"/>
    </location>
</feature>
<accession>A0A6A4Q8U1</accession>
<keyword evidence="1" id="KW-0812">Transmembrane</keyword>
<comment type="caution">
    <text evidence="2">The sequence shown here is derived from an EMBL/GenBank/DDBJ whole genome shotgun (WGS) entry which is preliminary data.</text>
</comment>
<keyword evidence="1" id="KW-1133">Transmembrane helix</keyword>
<dbReference type="EMBL" id="WOCE01000007">
    <property type="protein sequence ID" value="KAE9610200.1"/>
    <property type="molecule type" value="Genomic_DNA"/>
</dbReference>
<evidence type="ECO:0000313" key="2">
    <source>
        <dbReference type="EMBL" id="KAE9610200.1"/>
    </source>
</evidence>
<proteinExistence type="predicted"/>
<evidence type="ECO:0000256" key="1">
    <source>
        <dbReference type="SAM" id="Phobius"/>
    </source>
</evidence>
<keyword evidence="3" id="KW-1185">Reference proteome</keyword>
<sequence length="59" mass="7154">MDKESHTYSYVGGYWEAFLLILAHHPKFLNHFPRILVYPIYHSHIICICICICYNHYLR</sequence>
<dbReference type="AlphaFoldDB" id="A0A6A4Q8U1"/>
<dbReference type="Proteomes" id="UP000447434">
    <property type="component" value="Chromosome 7"/>
</dbReference>
<feature type="transmembrane region" description="Helical" evidence="1">
    <location>
        <begin position="6"/>
        <end position="23"/>
    </location>
</feature>
<evidence type="ECO:0000313" key="3">
    <source>
        <dbReference type="Proteomes" id="UP000447434"/>
    </source>
</evidence>
<keyword evidence="1" id="KW-0472">Membrane</keyword>
<protein>
    <submittedName>
        <fullName evidence="2">Uncharacterized protein</fullName>
    </submittedName>
</protein>
<reference evidence="3" key="1">
    <citation type="journal article" date="2020" name="Nat. Commun.">
        <title>Genome sequence of the cluster root forming white lupin.</title>
        <authorList>
            <person name="Hufnagel B."/>
            <person name="Marques A."/>
            <person name="Soriano A."/>
            <person name="Marques L."/>
            <person name="Divol F."/>
            <person name="Doumas P."/>
            <person name="Sallet E."/>
            <person name="Mancinotti D."/>
            <person name="Carrere S."/>
            <person name="Marande W."/>
            <person name="Arribat S."/>
            <person name="Keller J."/>
            <person name="Huneau C."/>
            <person name="Blein T."/>
            <person name="Aime D."/>
            <person name="Laguerre M."/>
            <person name="Taylor J."/>
            <person name="Schubert V."/>
            <person name="Nelson M."/>
            <person name="Geu-Flores F."/>
            <person name="Crespi M."/>
            <person name="Gallardo-Guerrero K."/>
            <person name="Delaux P.-M."/>
            <person name="Salse J."/>
            <person name="Berges H."/>
            <person name="Guyot R."/>
            <person name="Gouzy J."/>
            <person name="Peret B."/>
        </authorList>
    </citation>
    <scope>NUCLEOTIDE SEQUENCE [LARGE SCALE GENOMIC DNA]</scope>
    <source>
        <strain evidence="3">cv. Amiga</strain>
    </source>
</reference>
<name>A0A6A4Q8U1_LUPAL</name>
<gene>
    <name evidence="2" type="ORF">Lalb_Chr07g0184061</name>
</gene>